<evidence type="ECO:0000256" key="3">
    <source>
        <dbReference type="ARBA" id="ARBA00022691"/>
    </source>
</evidence>
<evidence type="ECO:0000313" key="4">
    <source>
        <dbReference type="EMBL" id="NHC13192.1"/>
    </source>
</evidence>
<organism evidence="4 5">
    <name type="scientific">Motilibacter deserti</name>
    <dbReference type="NCBI Taxonomy" id="2714956"/>
    <lineage>
        <taxon>Bacteria</taxon>
        <taxon>Bacillati</taxon>
        <taxon>Actinomycetota</taxon>
        <taxon>Actinomycetes</taxon>
        <taxon>Motilibacterales</taxon>
        <taxon>Motilibacteraceae</taxon>
        <taxon>Motilibacter</taxon>
    </lineage>
</organism>
<evidence type="ECO:0000256" key="1">
    <source>
        <dbReference type="ARBA" id="ARBA00022603"/>
    </source>
</evidence>
<dbReference type="InterPro" id="IPR002935">
    <property type="entry name" value="SAM_O-MeTrfase"/>
</dbReference>
<keyword evidence="1" id="KW-0489">Methyltransferase</keyword>
<dbReference type="PROSITE" id="PS51682">
    <property type="entry name" value="SAM_OMT_I"/>
    <property type="match status" value="1"/>
</dbReference>
<evidence type="ECO:0000313" key="5">
    <source>
        <dbReference type="Proteomes" id="UP000800981"/>
    </source>
</evidence>
<dbReference type="CDD" id="cd02440">
    <property type="entry name" value="AdoMet_MTases"/>
    <property type="match status" value="1"/>
</dbReference>
<dbReference type="PANTHER" id="PTHR10509:SF85">
    <property type="entry name" value="O-METHYLTRANSFERASE RV1220C-RELATED"/>
    <property type="match status" value="1"/>
</dbReference>
<accession>A0ABX0GR37</accession>
<name>A0ABX0GR37_9ACTN</name>
<dbReference type="RefSeq" id="WP_166279242.1">
    <property type="nucleotide sequence ID" value="NZ_JAANNP010000002.1"/>
</dbReference>
<gene>
    <name evidence="4" type="ORF">G9H71_05280</name>
</gene>
<dbReference type="Proteomes" id="UP000800981">
    <property type="component" value="Unassembled WGS sequence"/>
</dbReference>
<dbReference type="SUPFAM" id="SSF53335">
    <property type="entry name" value="S-adenosyl-L-methionine-dependent methyltransferases"/>
    <property type="match status" value="1"/>
</dbReference>
<keyword evidence="5" id="KW-1185">Reference proteome</keyword>
<protein>
    <submittedName>
        <fullName evidence="4">O-methyltransferase</fullName>
    </submittedName>
</protein>
<sequence>MREATWEYSESWAGEDAVLSDARARAAELGCTPIGRGGAAALRLLAALLDARSVVEVGTGTGVSGVSLLRGMRPDGVLTTVDIEPEHQRAAREAFSAAGFAANRARVISGRALEVLPRLADGGYDLVFCDGDKKEYSSYLREALRLLRPGGAVAFDNALWHDRVPDSAQRDDDTVALRQLATAVRDDERLVPALLPVGDGLLVAVVR</sequence>
<dbReference type="Gene3D" id="3.40.50.150">
    <property type="entry name" value="Vaccinia Virus protein VP39"/>
    <property type="match status" value="1"/>
</dbReference>
<dbReference type="InterPro" id="IPR029063">
    <property type="entry name" value="SAM-dependent_MTases_sf"/>
</dbReference>
<dbReference type="PANTHER" id="PTHR10509">
    <property type="entry name" value="O-METHYLTRANSFERASE-RELATED"/>
    <property type="match status" value="1"/>
</dbReference>
<keyword evidence="2" id="KW-0808">Transferase</keyword>
<keyword evidence="3" id="KW-0949">S-adenosyl-L-methionine</keyword>
<comment type="caution">
    <text evidence="4">The sequence shown here is derived from an EMBL/GenBank/DDBJ whole genome shotgun (WGS) entry which is preliminary data.</text>
</comment>
<proteinExistence type="predicted"/>
<dbReference type="InterPro" id="IPR050362">
    <property type="entry name" value="Cation-dep_OMT"/>
</dbReference>
<dbReference type="Pfam" id="PF01596">
    <property type="entry name" value="Methyltransf_3"/>
    <property type="match status" value="1"/>
</dbReference>
<evidence type="ECO:0000256" key="2">
    <source>
        <dbReference type="ARBA" id="ARBA00022679"/>
    </source>
</evidence>
<reference evidence="4 5" key="1">
    <citation type="submission" date="2020-03" db="EMBL/GenBank/DDBJ databases">
        <title>Two novel Motilibacter sp.</title>
        <authorList>
            <person name="Liu S."/>
        </authorList>
    </citation>
    <scope>NUCLEOTIDE SEQUENCE [LARGE SCALE GENOMIC DNA]</scope>
    <source>
        <strain evidence="4 5">E257</strain>
    </source>
</reference>
<dbReference type="EMBL" id="JAANNP010000002">
    <property type="protein sequence ID" value="NHC13192.1"/>
    <property type="molecule type" value="Genomic_DNA"/>
</dbReference>